<proteinExistence type="inferred from homology"/>
<evidence type="ECO:0000256" key="6">
    <source>
        <dbReference type="SAM" id="MobiDB-lite"/>
    </source>
</evidence>
<evidence type="ECO:0000256" key="5">
    <source>
        <dbReference type="ARBA" id="ARBA00038359"/>
    </source>
</evidence>
<feature type="transmembrane region" description="Helical" evidence="7">
    <location>
        <begin position="136"/>
        <end position="160"/>
    </location>
</feature>
<feature type="domain" description="Rhodopsin" evidence="8">
    <location>
        <begin position="44"/>
        <end position="294"/>
    </location>
</feature>
<feature type="transmembrane region" description="Helical" evidence="7">
    <location>
        <begin position="26"/>
        <end position="48"/>
    </location>
</feature>
<protein>
    <recommendedName>
        <fullName evidence="8">Rhodopsin domain-containing protein</fullName>
    </recommendedName>
</protein>
<feature type="transmembrane region" description="Helical" evidence="7">
    <location>
        <begin position="269"/>
        <end position="292"/>
    </location>
</feature>
<dbReference type="Proteomes" id="UP001140453">
    <property type="component" value="Unassembled WGS sequence"/>
</dbReference>
<keyword evidence="10" id="KW-1185">Reference proteome</keyword>
<name>A0A9W8YY11_9PEZI</name>
<evidence type="ECO:0000259" key="8">
    <source>
        <dbReference type="Pfam" id="PF20684"/>
    </source>
</evidence>
<feature type="transmembrane region" description="Helical" evidence="7">
    <location>
        <begin position="60"/>
        <end position="80"/>
    </location>
</feature>
<feature type="transmembrane region" description="Helical" evidence="7">
    <location>
        <begin position="196"/>
        <end position="215"/>
    </location>
</feature>
<keyword evidence="2 7" id="KW-0812">Transmembrane</keyword>
<comment type="subcellular location">
    <subcellularLocation>
        <location evidence="1">Membrane</location>
        <topology evidence="1">Multi-pass membrane protein</topology>
    </subcellularLocation>
</comment>
<evidence type="ECO:0000256" key="1">
    <source>
        <dbReference type="ARBA" id="ARBA00004141"/>
    </source>
</evidence>
<keyword evidence="4 7" id="KW-0472">Membrane</keyword>
<dbReference type="OrthoDB" id="61113at2759"/>
<organism evidence="9 10">
    <name type="scientific">Gnomoniopsis smithogilvyi</name>
    <dbReference type="NCBI Taxonomy" id="1191159"/>
    <lineage>
        <taxon>Eukaryota</taxon>
        <taxon>Fungi</taxon>
        <taxon>Dikarya</taxon>
        <taxon>Ascomycota</taxon>
        <taxon>Pezizomycotina</taxon>
        <taxon>Sordariomycetes</taxon>
        <taxon>Sordariomycetidae</taxon>
        <taxon>Diaporthales</taxon>
        <taxon>Gnomoniaceae</taxon>
        <taxon>Gnomoniopsis</taxon>
    </lineage>
</organism>
<keyword evidence="3 7" id="KW-1133">Transmembrane helix</keyword>
<dbReference type="Pfam" id="PF20684">
    <property type="entry name" value="Fung_rhodopsin"/>
    <property type="match status" value="1"/>
</dbReference>
<dbReference type="PANTHER" id="PTHR33048:SF47">
    <property type="entry name" value="INTEGRAL MEMBRANE PROTEIN-RELATED"/>
    <property type="match status" value="1"/>
</dbReference>
<dbReference type="InterPro" id="IPR052337">
    <property type="entry name" value="SAT4-like"/>
</dbReference>
<evidence type="ECO:0000256" key="3">
    <source>
        <dbReference type="ARBA" id="ARBA00022989"/>
    </source>
</evidence>
<comment type="caution">
    <text evidence="9">The sequence shown here is derived from an EMBL/GenBank/DDBJ whole genome shotgun (WGS) entry which is preliminary data.</text>
</comment>
<evidence type="ECO:0000313" key="10">
    <source>
        <dbReference type="Proteomes" id="UP001140453"/>
    </source>
</evidence>
<sequence>MPTLIDLIGAADNLEDPMPALNRRPAILGIVISFQLLTWICVLFRLYTRFVIIKMPWWDDMFVVLSSISTTVGGVAVILLTDTGMGKHLVLLSPNEITGYLHGFYVANASYPCSAAFIKLALLFQYLRIFPRGSKLWIISFGLIVFTSLWGLVYGVLAWFPTSPVDAYWHLDQPAARYAYGSADVDTFVTTYETHAALNMLLDAVVLSVAVPLFFNPGLRKNSYWGLLMLFVLGGIVNMLSIWRLQSIVETRATTLPTFDPTWYGPTPIVLSSMEVCLATICASLPVFWPVLKKNLGPYIMVTHEVRVTRESRFANDLEDNVELRQSATGASTITEDPLRLPAMSEGDKDLGSYRNSFTTSQQDQAFGRVTSVRVKCESSSHDKEVTAA</sequence>
<dbReference type="GO" id="GO:0016020">
    <property type="term" value="C:membrane"/>
    <property type="evidence" value="ECO:0007669"/>
    <property type="project" value="UniProtKB-SubCell"/>
</dbReference>
<dbReference type="AlphaFoldDB" id="A0A9W8YY11"/>
<evidence type="ECO:0000256" key="2">
    <source>
        <dbReference type="ARBA" id="ARBA00022692"/>
    </source>
</evidence>
<feature type="transmembrane region" description="Helical" evidence="7">
    <location>
        <begin position="100"/>
        <end position="124"/>
    </location>
</feature>
<feature type="region of interest" description="Disordered" evidence="6">
    <location>
        <begin position="335"/>
        <end position="355"/>
    </location>
</feature>
<dbReference type="PANTHER" id="PTHR33048">
    <property type="entry name" value="PTH11-LIKE INTEGRAL MEMBRANE PROTEIN (AFU_ORTHOLOGUE AFUA_5G11245)"/>
    <property type="match status" value="1"/>
</dbReference>
<gene>
    <name evidence="9" type="ORF">N0V93_003133</name>
</gene>
<dbReference type="InterPro" id="IPR049326">
    <property type="entry name" value="Rhodopsin_dom_fungi"/>
</dbReference>
<evidence type="ECO:0000256" key="7">
    <source>
        <dbReference type="SAM" id="Phobius"/>
    </source>
</evidence>
<evidence type="ECO:0000256" key="4">
    <source>
        <dbReference type="ARBA" id="ARBA00023136"/>
    </source>
</evidence>
<evidence type="ECO:0000313" key="9">
    <source>
        <dbReference type="EMBL" id="KAJ4393916.1"/>
    </source>
</evidence>
<comment type="similarity">
    <text evidence="5">Belongs to the SAT4 family.</text>
</comment>
<feature type="transmembrane region" description="Helical" evidence="7">
    <location>
        <begin position="227"/>
        <end position="249"/>
    </location>
</feature>
<dbReference type="EMBL" id="JAPEVB010000002">
    <property type="protein sequence ID" value="KAJ4393916.1"/>
    <property type="molecule type" value="Genomic_DNA"/>
</dbReference>
<accession>A0A9W8YY11</accession>
<reference evidence="9" key="1">
    <citation type="submission" date="2022-10" db="EMBL/GenBank/DDBJ databases">
        <title>Tapping the CABI collections for fungal endophytes: first genome assemblies for Collariella, Neodidymelliopsis, Ascochyta clinopodiicola, Didymella pomorum, Didymosphaeria variabile, Neocosmospora piperis and Neocucurbitaria cava.</title>
        <authorList>
            <person name="Hill R."/>
        </authorList>
    </citation>
    <scope>NUCLEOTIDE SEQUENCE</scope>
    <source>
        <strain evidence="9">IMI 355082</strain>
    </source>
</reference>